<accession>A0ABY9YAR5</accession>
<feature type="domain" description="Teneurin-like YD-shell" evidence="2">
    <location>
        <begin position="748"/>
        <end position="1021"/>
    </location>
</feature>
<proteinExistence type="predicted"/>
<dbReference type="RefSeq" id="WP_311182629.1">
    <property type="nucleotide sequence ID" value="NZ_CP115543.1"/>
</dbReference>
<gene>
    <name evidence="3" type="ORF">PDM28_14880</name>
</gene>
<organism evidence="3 4">
    <name type="scientific">Stenotrophomonas aracearum</name>
    <dbReference type="NCBI Taxonomy" id="3003272"/>
    <lineage>
        <taxon>Bacteria</taxon>
        <taxon>Pseudomonadati</taxon>
        <taxon>Pseudomonadota</taxon>
        <taxon>Gammaproteobacteria</taxon>
        <taxon>Lysobacterales</taxon>
        <taxon>Lysobacteraceae</taxon>
        <taxon>Stenotrophomonas</taxon>
    </lineage>
</organism>
<dbReference type="PANTHER" id="PTHR32305:SF15">
    <property type="entry name" value="PROTEIN RHSA-RELATED"/>
    <property type="match status" value="1"/>
</dbReference>
<dbReference type="InterPro" id="IPR006530">
    <property type="entry name" value="YD"/>
</dbReference>
<dbReference type="Proteomes" id="UP001305421">
    <property type="component" value="Chromosome"/>
</dbReference>
<evidence type="ECO:0000256" key="1">
    <source>
        <dbReference type="ARBA" id="ARBA00022737"/>
    </source>
</evidence>
<name>A0ABY9YAR5_9GAMM</name>
<dbReference type="InterPro" id="IPR022385">
    <property type="entry name" value="Rhs_assc_core"/>
</dbReference>
<dbReference type="Gene3D" id="2.180.10.10">
    <property type="entry name" value="RHS repeat-associated core"/>
    <property type="match status" value="2"/>
</dbReference>
<dbReference type="InterPro" id="IPR050708">
    <property type="entry name" value="T6SS_VgrG/RHS"/>
</dbReference>
<dbReference type="Pfam" id="PF05593">
    <property type="entry name" value="RHS_repeat"/>
    <property type="match status" value="5"/>
</dbReference>
<dbReference type="PANTHER" id="PTHR32305">
    <property type="match status" value="1"/>
</dbReference>
<dbReference type="NCBIfam" id="TIGR01643">
    <property type="entry name" value="YD_repeat_2x"/>
    <property type="match status" value="6"/>
</dbReference>
<dbReference type="InterPro" id="IPR031325">
    <property type="entry name" value="RHS_repeat"/>
</dbReference>
<sequence>MTLLSRLPSAFDAMRCAFRFGYENKRLSTITLPDGAEAKYTYDVHGNLVQVFRPDGSVRTYLYAEPGLAPGAIPNLMTGIVEGGFRCATFSYDEEGMVTGSRLHAEGLPVDVTSIAYNADGTATSVNNLGDVKQHVVGGRRFSAITKTTDGLGSRSFAFNDDGRLTSSVDAAGRQTTVSYVDSYSGPISQTVTRTDVSVGRISRTTRDANNRVVEQRVSKQTAAGEQLTSLSRKVYDPQGRLRFSCQYDVSESTDYVCGSLALAPSNVRQTQNTYCSDADAAGKPSQCPLPGLQLSTINPIGAPTQFEYYAANDAGCDAGGSCQYRKGDLKSEVDALGRRTEYLEYDALGNPVQIKGIDGTVVERLFDTSGRILAETLKGDVPANDRITLNEYNSTGKLTRTTGPDGVWTRIHYDTADRLTSVEDATGNRINYVLDGAGNRLREEVRDSAGVLRRSLNRLFDTASRMTRVTGADGQATQMRYDAVGNLLETENPAGTVSKTTYDGVGRPLQQIDDLGGINAEVRYEYAGNGQVERIVDPKGLATTYAYDGFGQVVIQTSPDSGITQFTYDRLGNTLTRTDARGVTAQYEYDAVGRTTAVRFADPAADIQYVYDQPSGQCPAGERAGAGRLSSMIDPSGRTDYCYNLMGDLVRRVQVTDGQALTLRYAYEASGRLQSMTYPDGSLVDYGYDALGQVISMGVTPAGGSREILLQGLKTLPFGPVTTWTFGNGRRLDRSYDQDYRPVAISDARDGLNVAFGFDPVGNITSLTDVGQQGQGATLDYDALGRLTAFKDAQTGVAIEEYSYDATGNRLSFGNSDGVLAYTYAADSHRLMSVDSAERSYDAAGNTLTIGSEWRYSYDLAGRLSIATQSGSQQTSYRHNGAGQRVMRKAGDQARLSLYGEGGEWLGSYDAANSPSQQVVWLGSRPVGLIQAGHILYIEVDHLGSPRAIIHPHRDRSVWSWSLVGEAFGSGQPSEDVDQDGVIQRLDLRFPGQQFDPLLGLNYNYFRDYEPEIGRYAQSDPVGLAAGSSTYSYVLGSPLSLSDRKGLACDQRGCWVTPAEQACADAGNYGLYYQAACTGGDLYACRAREVALNQGLLSAITNTRLGSSILDGIREPDCDAANAEMQRRMERVRIDLARSHADALRALGATPDSPRRLDRWSDIGRFHEQVFKRHGAGEVFGGKTYDKYFGRGGFGYDWCPEPSCK</sequence>
<dbReference type="Pfam" id="PF25023">
    <property type="entry name" value="TEN_YD-shell"/>
    <property type="match status" value="2"/>
</dbReference>
<feature type="domain" description="Teneurin-like YD-shell" evidence="2">
    <location>
        <begin position="565"/>
        <end position="697"/>
    </location>
</feature>
<keyword evidence="1" id="KW-0677">Repeat</keyword>
<evidence type="ECO:0000313" key="3">
    <source>
        <dbReference type="EMBL" id="WNH47949.1"/>
    </source>
</evidence>
<dbReference type="InterPro" id="IPR056823">
    <property type="entry name" value="TEN-like_YD-shell"/>
</dbReference>
<protein>
    <submittedName>
        <fullName evidence="3">RHS repeat protein</fullName>
    </submittedName>
</protein>
<evidence type="ECO:0000259" key="2">
    <source>
        <dbReference type="Pfam" id="PF25023"/>
    </source>
</evidence>
<dbReference type="EMBL" id="CP115543">
    <property type="protein sequence ID" value="WNH47949.1"/>
    <property type="molecule type" value="Genomic_DNA"/>
</dbReference>
<dbReference type="Gene3D" id="3.90.930.1">
    <property type="match status" value="1"/>
</dbReference>
<evidence type="ECO:0000313" key="4">
    <source>
        <dbReference type="Proteomes" id="UP001305421"/>
    </source>
</evidence>
<dbReference type="NCBIfam" id="TIGR03696">
    <property type="entry name" value="Rhs_assc_core"/>
    <property type="match status" value="1"/>
</dbReference>
<keyword evidence="4" id="KW-1185">Reference proteome</keyword>
<reference evidence="3 4" key="1">
    <citation type="submission" date="2022-12" db="EMBL/GenBank/DDBJ databases">
        <title>Two new species, Stenotrophomonas aracearum and Stenotrophomonas oahuensis, isolated from Anthurium (Araceae family) in Hawaii.</title>
        <authorList>
            <person name="Chunag S.C."/>
            <person name="Dobhal S."/>
            <person name="Alvarez A."/>
            <person name="Arif M."/>
        </authorList>
    </citation>
    <scope>NUCLEOTIDE SEQUENCE [LARGE SCALE GENOMIC DNA]</scope>
    <source>
        <strain evidence="3 4">A5588</strain>
    </source>
</reference>